<gene>
    <name evidence="4" type="ORF">L0U88_13660</name>
</gene>
<dbReference type="PANTHER" id="PTHR35889">
    <property type="entry name" value="CYCLOINULO-OLIGOSACCHARIDE FRUCTANOTRANSFERASE-RELATED"/>
    <property type="match status" value="1"/>
</dbReference>
<reference evidence="4 5" key="1">
    <citation type="submission" date="2022-01" db="EMBL/GenBank/DDBJ databases">
        <title>Flavihumibacter sp. nov., isolated from sediment of a river.</title>
        <authorList>
            <person name="Liu H."/>
        </authorList>
    </citation>
    <scope>NUCLEOTIDE SEQUENCE [LARGE SCALE GENOMIC DNA]</scope>
    <source>
        <strain evidence="4 5">RY-1</strain>
    </source>
</reference>
<evidence type="ECO:0008006" key="6">
    <source>
        <dbReference type="Google" id="ProtNLM"/>
    </source>
</evidence>
<keyword evidence="5" id="KW-1185">Reference proteome</keyword>
<dbReference type="Proteomes" id="UP001200145">
    <property type="component" value="Unassembled WGS sequence"/>
</dbReference>
<keyword evidence="1" id="KW-0472">Membrane</keyword>
<feature type="transmembrane region" description="Helical" evidence="1">
    <location>
        <begin position="111"/>
        <end position="130"/>
    </location>
</feature>
<evidence type="ECO:0000256" key="1">
    <source>
        <dbReference type="SAM" id="Phobius"/>
    </source>
</evidence>
<comment type="caution">
    <text evidence="4">The sequence shown here is derived from an EMBL/GenBank/DDBJ whole genome shotgun (WGS) entry which is preliminary data.</text>
</comment>
<evidence type="ECO:0000313" key="5">
    <source>
        <dbReference type="Proteomes" id="UP001200145"/>
    </source>
</evidence>
<accession>A0ABS9BIY6</accession>
<proteinExistence type="predicted"/>
<keyword evidence="1" id="KW-0812">Transmembrane</keyword>
<dbReference type="SUPFAM" id="SSF52047">
    <property type="entry name" value="RNI-like"/>
    <property type="match status" value="1"/>
</dbReference>
<feature type="domain" description="Cytochrome C Planctomycete-type" evidence="2">
    <location>
        <begin position="177"/>
        <end position="233"/>
    </location>
</feature>
<dbReference type="Pfam" id="PF09990">
    <property type="entry name" value="DUF2231"/>
    <property type="match status" value="1"/>
</dbReference>
<feature type="transmembrane region" description="Helical" evidence="1">
    <location>
        <begin position="16"/>
        <end position="34"/>
    </location>
</feature>
<protein>
    <recommendedName>
        <fullName evidence="6">Cytochrome C Planctomycete-type domain-containing protein</fullName>
    </recommendedName>
</protein>
<dbReference type="PANTHER" id="PTHR35889:SF3">
    <property type="entry name" value="F-BOX DOMAIN-CONTAINING PROTEIN"/>
    <property type="match status" value="1"/>
</dbReference>
<organism evidence="4 5">
    <name type="scientific">Flavihumibacter fluminis</name>
    <dbReference type="NCBI Taxonomy" id="2909236"/>
    <lineage>
        <taxon>Bacteria</taxon>
        <taxon>Pseudomonadati</taxon>
        <taxon>Bacteroidota</taxon>
        <taxon>Chitinophagia</taxon>
        <taxon>Chitinophagales</taxon>
        <taxon>Chitinophagaceae</taxon>
        <taxon>Flavihumibacter</taxon>
    </lineage>
</organism>
<name>A0ABS9BIY6_9BACT</name>
<dbReference type="Pfam" id="PF07635">
    <property type="entry name" value="PSCyt1"/>
    <property type="match status" value="1"/>
</dbReference>
<dbReference type="InterPro" id="IPR019251">
    <property type="entry name" value="DUF2231_TM"/>
</dbReference>
<sequence length="442" mass="48684">MILLEISQFLGRLHPLIVHLPIGILFVILLFELLGYKSRYSYLRDAIPLLSWLLFASTLFAGIFGYILSLDGDYPGPLVSQHQWAGIILCILALGMALLQSDRFRQKRRLPVVVQTSLWVVIAMLTTYAGHQGGSLTHGEDYLSLELLKEQKRPKPDSVEAALVYEDVIQPLLIRRCGQCHNEGKKKGQLSVTNLAKLLKGGKTGPALVPGDPEKSELIHRIKLDPSDEKFMPTDGKTPLTAEETILLTWWVKEAGAAEGKSLTNLEVSPEIRSIVAKQLGMEAGNGIETSNETTEQLNIPAGLAIKADSTAIQQLKAAGFMVRLLLREPELLDITLPEGTKVDWKALEPSLGSLSKHTIWLNLAGNSLSEKDLQVLTQFTNLEKLRLDKNPVGDEILPLLEPLQRLEAINLVGTRISEAALAKLKSAGTIKRVYFSETSSP</sequence>
<dbReference type="InterPro" id="IPR011429">
    <property type="entry name" value="Cyt_c_Planctomycete-type"/>
</dbReference>
<feature type="transmembrane region" description="Helical" evidence="1">
    <location>
        <begin position="46"/>
        <end position="69"/>
    </location>
</feature>
<evidence type="ECO:0000259" key="3">
    <source>
        <dbReference type="Pfam" id="PF09990"/>
    </source>
</evidence>
<evidence type="ECO:0000259" key="2">
    <source>
        <dbReference type="Pfam" id="PF07635"/>
    </source>
</evidence>
<keyword evidence="1" id="KW-1133">Transmembrane helix</keyword>
<evidence type="ECO:0000313" key="4">
    <source>
        <dbReference type="EMBL" id="MCF1715679.1"/>
    </source>
</evidence>
<dbReference type="Gene3D" id="3.80.10.10">
    <property type="entry name" value="Ribonuclease Inhibitor"/>
    <property type="match status" value="1"/>
</dbReference>
<feature type="domain" description="DUF2231" evidence="3">
    <location>
        <begin position="13"/>
        <end position="137"/>
    </location>
</feature>
<feature type="transmembrane region" description="Helical" evidence="1">
    <location>
        <begin position="81"/>
        <end position="99"/>
    </location>
</feature>
<dbReference type="EMBL" id="JAKEVY010000003">
    <property type="protein sequence ID" value="MCF1715679.1"/>
    <property type="molecule type" value="Genomic_DNA"/>
</dbReference>
<dbReference type="InterPro" id="IPR032675">
    <property type="entry name" value="LRR_dom_sf"/>
</dbReference>
<dbReference type="RefSeq" id="WP_234866628.1">
    <property type="nucleotide sequence ID" value="NZ_JAKEVY010000003.1"/>
</dbReference>